<evidence type="ECO:0000256" key="1">
    <source>
        <dbReference type="SAM" id="MobiDB-lite"/>
    </source>
</evidence>
<evidence type="ECO:0000313" key="3">
    <source>
        <dbReference type="Proteomes" id="UP000324222"/>
    </source>
</evidence>
<accession>A0A5B7GPS9</accession>
<gene>
    <name evidence="2" type="ORF">E2C01_052591</name>
</gene>
<protein>
    <submittedName>
        <fullName evidence="2">Uncharacterized protein</fullName>
    </submittedName>
</protein>
<feature type="region of interest" description="Disordered" evidence="1">
    <location>
        <begin position="116"/>
        <end position="136"/>
    </location>
</feature>
<dbReference type="AlphaFoldDB" id="A0A5B7GPS9"/>
<sequence length="136" mass="15059">MNRSSAVPLRHAGMGGDAHTGEVHRWRYTCLTPRRSSLPPLGCGRQIPPLFLPTTALRPSHTPPGSPHLAQYTPGITNTPLECTASFRVVEYYTPKSAVQRGIDLYTHVHCLDTSEPSRERRLPRGHVQLPHAATH</sequence>
<reference evidence="2 3" key="1">
    <citation type="submission" date="2019-05" db="EMBL/GenBank/DDBJ databases">
        <title>Another draft genome of Portunus trituberculatus and its Hox gene families provides insights of decapod evolution.</title>
        <authorList>
            <person name="Jeong J.-H."/>
            <person name="Song I."/>
            <person name="Kim S."/>
            <person name="Choi T."/>
            <person name="Kim D."/>
            <person name="Ryu S."/>
            <person name="Kim W."/>
        </authorList>
    </citation>
    <scope>NUCLEOTIDE SEQUENCE [LARGE SCALE GENOMIC DNA]</scope>
    <source>
        <tissue evidence="2">Muscle</tissue>
    </source>
</reference>
<organism evidence="2 3">
    <name type="scientific">Portunus trituberculatus</name>
    <name type="common">Swimming crab</name>
    <name type="synonym">Neptunus trituberculatus</name>
    <dbReference type="NCBI Taxonomy" id="210409"/>
    <lineage>
        <taxon>Eukaryota</taxon>
        <taxon>Metazoa</taxon>
        <taxon>Ecdysozoa</taxon>
        <taxon>Arthropoda</taxon>
        <taxon>Crustacea</taxon>
        <taxon>Multicrustacea</taxon>
        <taxon>Malacostraca</taxon>
        <taxon>Eumalacostraca</taxon>
        <taxon>Eucarida</taxon>
        <taxon>Decapoda</taxon>
        <taxon>Pleocyemata</taxon>
        <taxon>Brachyura</taxon>
        <taxon>Eubrachyura</taxon>
        <taxon>Portunoidea</taxon>
        <taxon>Portunidae</taxon>
        <taxon>Portuninae</taxon>
        <taxon>Portunus</taxon>
    </lineage>
</organism>
<dbReference type="EMBL" id="VSRR010015808">
    <property type="protein sequence ID" value="MPC58584.1"/>
    <property type="molecule type" value="Genomic_DNA"/>
</dbReference>
<dbReference type="Proteomes" id="UP000324222">
    <property type="component" value="Unassembled WGS sequence"/>
</dbReference>
<name>A0A5B7GPS9_PORTR</name>
<keyword evidence="3" id="KW-1185">Reference proteome</keyword>
<proteinExistence type="predicted"/>
<comment type="caution">
    <text evidence="2">The sequence shown here is derived from an EMBL/GenBank/DDBJ whole genome shotgun (WGS) entry which is preliminary data.</text>
</comment>
<evidence type="ECO:0000313" key="2">
    <source>
        <dbReference type="EMBL" id="MPC58584.1"/>
    </source>
</evidence>